<sequence>MAQTPASTDAATGAAFSTILDNAATGEQARLMLMHKGYTHVSALDHDRPGRWIGTAEKNGKPVTVAVIWPYVPKKAAVID</sequence>
<protein>
    <recommendedName>
        <fullName evidence="3">PepSY domain-containing protein</fullName>
    </recommendedName>
</protein>
<proteinExistence type="predicted"/>
<name>N0B864_9HYPH</name>
<dbReference type="EMBL" id="CP005587">
    <property type="protein sequence ID" value="AGK59218.1"/>
    <property type="molecule type" value="Genomic_DNA"/>
</dbReference>
<evidence type="ECO:0000313" key="1">
    <source>
        <dbReference type="EMBL" id="AGK59218.1"/>
    </source>
</evidence>
<evidence type="ECO:0000313" key="2">
    <source>
        <dbReference type="Proteomes" id="UP000005952"/>
    </source>
</evidence>
<dbReference type="Proteomes" id="UP000005952">
    <property type="component" value="Chromosome"/>
</dbReference>
<dbReference type="HOGENOM" id="CLU_2584978_0_0_5"/>
<dbReference type="KEGG" id="hdt:HYPDE_37733"/>
<organism evidence="1 2">
    <name type="scientific">Hyphomicrobium denitrificans 1NES1</name>
    <dbReference type="NCBI Taxonomy" id="670307"/>
    <lineage>
        <taxon>Bacteria</taxon>
        <taxon>Pseudomonadati</taxon>
        <taxon>Pseudomonadota</taxon>
        <taxon>Alphaproteobacteria</taxon>
        <taxon>Hyphomicrobiales</taxon>
        <taxon>Hyphomicrobiaceae</taxon>
        <taxon>Hyphomicrobium</taxon>
    </lineage>
</organism>
<gene>
    <name evidence="1" type="ORF">HYPDE_37733</name>
</gene>
<accession>N0B864</accession>
<keyword evidence="2" id="KW-1185">Reference proteome</keyword>
<reference evidence="1 2" key="1">
    <citation type="journal article" date="2013" name="Genome Announc.">
        <title>Genome sequences for three denitrifying bacterial strains isolated from a uranium- and nitrate-contaminated subsurface environment.</title>
        <authorList>
            <person name="Venkatramanan R."/>
            <person name="Prakash O."/>
            <person name="Woyke T."/>
            <person name="Chain P."/>
            <person name="Goodwin L.A."/>
            <person name="Watson D."/>
            <person name="Brooks S."/>
            <person name="Kostka J.E."/>
            <person name="Green S.J."/>
        </authorList>
    </citation>
    <scope>NUCLEOTIDE SEQUENCE [LARGE SCALE GENOMIC DNA]</scope>
    <source>
        <strain evidence="1 2">1NES1</strain>
    </source>
</reference>
<evidence type="ECO:0008006" key="3">
    <source>
        <dbReference type="Google" id="ProtNLM"/>
    </source>
</evidence>
<dbReference type="AlphaFoldDB" id="N0B864"/>